<dbReference type="PROSITE" id="PS51459">
    <property type="entry name" value="FIDO"/>
    <property type="match status" value="1"/>
</dbReference>
<dbReference type="PANTHER" id="PTHR13504">
    <property type="entry name" value="FIDO DOMAIN-CONTAINING PROTEIN DDB_G0283145"/>
    <property type="match status" value="1"/>
</dbReference>
<dbReference type="AlphaFoldDB" id="A0A4Q1D051"/>
<keyword evidence="5" id="KW-1185">Reference proteome</keyword>
<name>A0A4Q1D051_9BACT</name>
<keyword evidence="1" id="KW-0547">Nucleotide-binding</keyword>
<dbReference type="EMBL" id="SDHZ01000005">
    <property type="protein sequence ID" value="RXK81043.1"/>
    <property type="molecule type" value="Genomic_DNA"/>
</dbReference>
<dbReference type="InterPro" id="IPR003812">
    <property type="entry name" value="Fido"/>
</dbReference>
<evidence type="ECO:0000259" key="3">
    <source>
        <dbReference type="PROSITE" id="PS51459"/>
    </source>
</evidence>
<feature type="binding site" evidence="1">
    <location>
        <begin position="302"/>
        <end position="309"/>
    </location>
    <ligand>
        <name>ATP</name>
        <dbReference type="ChEBI" id="CHEBI:30616"/>
    </ligand>
</feature>
<dbReference type="SUPFAM" id="SSF140931">
    <property type="entry name" value="Fic-like"/>
    <property type="match status" value="1"/>
</dbReference>
<evidence type="ECO:0000313" key="4">
    <source>
        <dbReference type="EMBL" id="RXK81043.1"/>
    </source>
</evidence>
<dbReference type="PANTHER" id="PTHR13504:SF38">
    <property type="entry name" value="FIDO DOMAIN-CONTAINING PROTEIN"/>
    <property type="match status" value="1"/>
</dbReference>
<organism evidence="4 5">
    <name type="scientific">Filimonas effusa</name>
    <dbReference type="NCBI Taxonomy" id="2508721"/>
    <lineage>
        <taxon>Bacteria</taxon>
        <taxon>Pseudomonadati</taxon>
        <taxon>Bacteroidota</taxon>
        <taxon>Chitinophagia</taxon>
        <taxon>Chitinophagales</taxon>
        <taxon>Chitinophagaceae</taxon>
        <taxon>Filimonas</taxon>
    </lineage>
</organism>
<comment type="caution">
    <text evidence="4">The sequence shown here is derived from an EMBL/GenBank/DDBJ whole genome shotgun (WGS) entry which is preliminary data.</text>
</comment>
<dbReference type="RefSeq" id="WP_129006336.1">
    <property type="nucleotide sequence ID" value="NZ_SDHZ01000005.1"/>
</dbReference>
<accession>A0A4Q1D051</accession>
<keyword evidence="1" id="KW-0067">ATP-binding</keyword>
<dbReference type="InterPro" id="IPR036597">
    <property type="entry name" value="Fido-like_dom_sf"/>
</dbReference>
<evidence type="ECO:0000256" key="1">
    <source>
        <dbReference type="PIRSR" id="PIRSR640198-2"/>
    </source>
</evidence>
<evidence type="ECO:0000313" key="5">
    <source>
        <dbReference type="Proteomes" id="UP000290545"/>
    </source>
</evidence>
<feature type="domain" description="Fido" evidence="3">
    <location>
        <begin position="219"/>
        <end position="359"/>
    </location>
</feature>
<protein>
    <submittedName>
        <fullName evidence="4">Fic family protein</fullName>
    </submittedName>
</protein>
<proteinExistence type="predicted"/>
<dbReference type="Pfam" id="PF02661">
    <property type="entry name" value="Fic"/>
    <property type="match status" value="1"/>
</dbReference>
<evidence type="ECO:0000256" key="2">
    <source>
        <dbReference type="PIRSR" id="PIRSR640198-3"/>
    </source>
</evidence>
<dbReference type="Proteomes" id="UP000290545">
    <property type="component" value="Unassembled WGS sequence"/>
</dbReference>
<dbReference type="GO" id="GO:0005524">
    <property type="term" value="F:ATP binding"/>
    <property type="evidence" value="ECO:0007669"/>
    <property type="project" value="UniProtKB-KW"/>
</dbReference>
<reference evidence="4 5" key="1">
    <citation type="submission" date="2019-01" db="EMBL/GenBank/DDBJ databases">
        <title>Filimonas sp. strain TTM-71.</title>
        <authorList>
            <person name="Chen W.-M."/>
        </authorList>
    </citation>
    <scope>NUCLEOTIDE SEQUENCE [LARGE SCALE GENOMIC DNA]</scope>
    <source>
        <strain evidence="4 5">TTM-71</strain>
    </source>
</reference>
<dbReference type="Gene3D" id="1.10.3290.10">
    <property type="entry name" value="Fido-like domain"/>
    <property type="match status" value="1"/>
</dbReference>
<dbReference type="OrthoDB" id="9813719at2"/>
<gene>
    <name evidence="4" type="ORF">ESB13_23100</name>
</gene>
<dbReference type="InterPro" id="IPR040198">
    <property type="entry name" value="Fido_containing"/>
</dbReference>
<sequence>MRITKQQLEQELNLVEQSLKKFKDGTSIEDIRQITGLELRTLQRRLKELADQGRISISGQRKSTLYHPIHISYPEVIKDTEDEIVPLSTMGKEIKAIISKPSAKRHPVGYDLKFLTSYRPNIDSYLTPEDKNKLASLGKTARLNQPAGTYAKEVLQRLLIDLSWNSSRLEGNTYSLLDTQRLISQGEEADNKTAAEAQMILNHKDAIEFIVQGSEEIGLNRYTLTNLHAMLSSNLLPDPAASGRLRSMGVGISNSVFTPLSIPQQIEEMFELLLDKANQIENPFEQAFFIMVQLPYLQPFDDVNKRVSRLAANIPLNKHNFSPLAFVDVPGEIYVQGIMGIYELNRIELFKDVFMWAYERSAQRYAALRQSLGEPDPFRLEYREPIKSLITEIISQALTPKQATDLIHGEAELFDKDQTKFIEAVETELLAVHEGNFARYHIRPSEFKRWQEVWKNN</sequence>
<feature type="site" description="Important for autoinhibition of adenylyltransferase activity" evidence="2">
    <location>
        <position position="170"/>
    </location>
</feature>